<name>A0A2I1GLW2_9GLOM</name>
<protein>
    <submittedName>
        <fullName evidence="2">Uncharacterized protein</fullName>
    </submittedName>
</protein>
<gene>
    <name evidence="2" type="ORF">RhiirA4_523047</name>
</gene>
<sequence length="124" mass="14513">MHLFYIWNGPFRDVCKHVHAARLFRNANLHSDKELFSRQVKEDLVTYFKNKEKVIPAENKNRLIYEGDIDVAYNEIIRLYYLQGGSVFSPKDNISERNSDHFRPPELKYKTNKGAPPKAVAKTT</sequence>
<keyword evidence="3" id="KW-1185">Reference proteome</keyword>
<dbReference type="VEuPathDB" id="FungiDB:FUN_001140"/>
<evidence type="ECO:0000256" key="1">
    <source>
        <dbReference type="SAM" id="MobiDB-lite"/>
    </source>
</evidence>
<proteinExistence type="predicted"/>
<dbReference type="VEuPathDB" id="FungiDB:RhiirA1_478240"/>
<accession>A0A2I1GLW2</accession>
<dbReference type="EMBL" id="LLXI01000563">
    <property type="protein sequence ID" value="PKY47628.1"/>
    <property type="molecule type" value="Genomic_DNA"/>
</dbReference>
<comment type="caution">
    <text evidence="2">The sequence shown here is derived from an EMBL/GenBank/DDBJ whole genome shotgun (WGS) entry which is preliminary data.</text>
</comment>
<dbReference type="AlphaFoldDB" id="A0A2I1GLW2"/>
<evidence type="ECO:0000313" key="2">
    <source>
        <dbReference type="EMBL" id="PKY47628.1"/>
    </source>
</evidence>
<organism evidence="2 3">
    <name type="scientific">Rhizophagus irregularis</name>
    <dbReference type="NCBI Taxonomy" id="588596"/>
    <lineage>
        <taxon>Eukaryota</taxon>
        <taxon>Fungi</taxon>
        <taxon>Fungi incertae sedis</taxon>
        <taxon>Mucoromycota</taxon>
        <taxon>Glomeromycotina</taxon>
        <taxon>Glomeromycetes</taxon>
        <taxon>Glomerales</taxon>
        <taxon>Glomeraceae</taxon>
        <taxon>Rhizophagus</taxon>
    </lineage>
</organism>
<feature type="region of interest" description="Disordered" evidence="1">
    <location>
        <begin position="89"/>
        <end position="124"/>
    </location>
</feature>
<feature type="compositionally biased region" description="Basic and acidic residues" evidence="1">
    <location>
        <begin position="93"/>
        <end position="109"/>
    </location>
</feature>
<dbReference type="Proteomes" id="UP000234323">
    <property type="component" value="Unassembled WGS sequence"/>
</dbReference>
<evidence type="ECO:0000313" key="3">
    <source>
        <dbReference type="Proteomes" id="UP000234323"/>
    </source>
</evidence>
<reference evidence="2 3" key="1">
    <citation type="submission" date="2015-10" db="EMBL/GenBank/DDBJ databases">
        <title>Genome analyses suggest a sexual origin of heterokaryosis in a supposedly ancient asexual fungus.</title>
        <authorList>
            <person name="Ropars J."/>
            <person name="Sedzielewska K."/>
            <person name="Noel J."/>
            <person name="Charron P."/>
            <person name="Farinelli L."/>
            <person name="Marton T."/>
            <person name="Kruger M."/>
            <person name="Pelin A."/>
            <person name="Brachmann A."/>
            <person name="Corradi N."/>
        </authorList>
    </citation>
    <scope>NUCLEOTIDE SEQUENCE [LARGE SCALE GENOMIC DNA]</scope>
    <source>
        <strain evidence="2 3">A4</strain>
    </source>
</reference>
<dbReference type="VEuPathDB" id="FungiDB:RhiirFUN_016322"/>